<protein>
    <recommendedName>
        <fullName evidence="4">Pilus assembly protein</fullName>
    </recommendedName>
</protein>
<organism evidence="2 3">
    <name type="scientific">Variovorax guangxiensis</name>
    <dbReference type="NCBI Taxonomy" id="1775474"/>
    <lineage>
        <taxon>Bacteria</taxon>
        <taxon>Pseudomonadati</taxon>
        <taxon>Pseudomonadota</taxon>
        <taxon>Betaproteobacteria</taxon>
        <taxon>Burkholderiales</taxon>
        <taxon>Comamonadaceae</taxon>
        <taxon>Variovorax</taxon>
    </lineage>
</organism>
<keyword evidence="1" id="KW-0812">Transmembrane</keyword>
<keyword evidence="1" id="KW-1133">Transmembrane helix</keyword>
<gene>
    <name evidence="2" type="ORF">EAH82_09360</name>
</gene>
<sequence length="76" mass="7989">MQKARQRGQGMVEYIIIVAVVALGSIAVYAAFGDVLRAQVGNATDVLGGTTKSHATDITDAKTKATNNAKKDMSSY</sequence>
<comment type="caution">
    <text evidence="2">The sequence shown here is derived from an EMBL/GenBank/DDBJ whole genome shotgun (WGS) entry which is preliminary data.</text>
</comment>
<dbReference type="EMBL" id="RCZI01000002">
    <property type="protein sequence ID" value="TPG29412.1"/>
    <property type="molecule type" value="Genomic_DNA"/>
</dbReference>
<dbReference type="AlphaFoldDB" id="A0A502DY98"/>
<keyword evidence="1" id="KW-0472">Membrane</keyword>
<feature type="transmembrane region" description="Helical" evidence="1">
    <location>
        <begin position="12"/>
        <end position="32"/>
    </location>
</feature>
<dbReference type="Proteomes" id="UP000319212">
    <property type="component" value="Unassembled WGS sequence"/>
</dbReference>
<evidence type="ECO:0008006" key="4">
    <source>
        <dbReference type="Google" id="ProtNLM"/>
    </source>
</evidence>
<evidence type="ECO:0000313" key="3">
    <source>
        <dbReference type="Proteomes" id="UP000319212"/>
    </source>
</evidence>
<evidence type="ECO:0000256" key="1">
    <source>
        <dbReference type="SAM" id="Phobius"/>
    </source>
</evidence>
<reference evidence="2 3" key="1">
    <citation type="journal article" date="2019" name="Environ. Microbiol.">
        <title>Species interactions and distinct microbial communities in high Arctic permafrost affected cryosols are associated with the CH4 and CO2 gas fluxes.</title>
        <authorList>
            <person name="Altshuler I."/>
            <person name="Hamel J."/>
            <person name="Turney S."/>
            <person name="Magnuson E."/>
            <person name="Levesque R."/>
            <person name="Greer C."/>
            <person name="Whyte L.G."/>
        </authorList>
    </citation>
    <scope>NUCLEOTIDE SEQUENCE [LARGE SCALE GENOMIC DNA]</scope>
    <source>
        <strain evidence="2 3">S06.C</strain>
    </source>
</reference>
<name>A0A502DY98_9BURK</name>
<proteinExistence type="predicted"/>
<accession>A0A502DY98</accession>
<evidence type="ECO:0000313" key="2">
    <source>
        <dbReference type="EMBL" id="TPG29412.1"/>
    </source>
</evidence>